<dbReference type="InterPro" id="IPR014167">
    <property type="entry name" value="Tol-Pal_TolB"/>
</dbReference>
<dbReference type="OrthoDB" id="9802240at2"/>
<sequence precursor="true">MARKFVVAWLLAAVTGAGVLASVSGVQAQESKPLVITIDEGVVEPMPFAAPVFIAEDAGAAEFAAQLTDVMTNDLVGTALFRLINRSAYISSPASFEATPEFADWRAINAQALVTGAVSTSGNQITLRFRLWDVYAGQPVGQGLQLVGDRDNWRRLAHKVADQVYSRITGEDPYFDSRVVFVAESGPKNARVKRLAIMDQDGANLRYLTDGSSMVLTPRFNPSSQEVIYMSYQTGEPRVFLMNVDTLQREELERQPGMTFAPRFSPDGSSVVMSLSRGGNTDIYSVPLGSRQLIQLTNSPAIDTAPSYSPDGSQIVFESDRGGKQQLYVMSASGGGARRISFGSGSYATPVWSPRGDLIAFTKQQGGRFYIGVMRTDGSDEKLLTASFLDEGPTWSPNGRVLMFFRESPGPNGAPALRSVDVTGRNERRVPLNQPASDPAWSPLLK</sequence>
<feature type="region of interest" description="Disordered" evidence="6">
    <location>
        <begin position="411"/>
        <end position="446"/>
    </location>
</feature>
<dbReference type="Gene3D" id="3.40.50.10070">
    <property type="entry name" value="TolB, N-terminal domain"/>
    <property type="match status" value="1"/>
</dbReference>
<dbReference type="RefSeq" id="WP_138571881.1">
    <property type="nucleotide sequence ID" value="NZ_CP040818.1"/>
</dbReference>
<dbReference type="GO" id="GO:0051301">
    <property type="term" value="P:cell division"/>
    <property type="evidence" value="ECO:0007669"/>
    <property type="project" value="UniProtKB-UniRule"/>
</dbReference>
<dbReference type="Proteomes" id="UP000305888">
    <property type="component" value="Chromosome"/>
</dbReference>
<dbReference type="GO" id="GO:0017038">
    <property type="term" value="P:protein import"/>
    <property type="evidence" value="ECO:0007669"/>
    <property type="project" value="InterPro"/>
</dbReference>
<feature type="chain" id="PRO_5023338524" description="Tol-Pal system protein TolB" evidence="5">
    <location>
        <begin position="29"/>
        <end position="446"/>
    </location>
</feature>
<comment type="subcellular location">
    <subcellularLocation>
        <location evidence="1 5">Periplasm</location>
    </subcellularLocation>
</comment>
<keyword evidence="9" id="KW-1185">Reference proteome</keyword>
<dbReference type="SUPFAM" id="SSF69304">
    <property type="entry name" value="Tricorn protease N-terminal domain"/>
    <property type="match status" value="1"/>
</dbReference>
<accession>A0A5B8FXS8</accession>
<dbReference type="SUPFAM" id="SSF52964">
    <property type="entry name" value="TolB, N-terminal domain"/>
    <property type="match status" value="1"/>
</dbReference>
<dbReference type="PANTHER" id="PTHR36842">
    <property type="entry name" value="PROTEIN TOLB HOMOLOG"/>
    <property type="match status" value="1"/>
</dbReference>
<evidence type="ECO:0000259" key="7">
    <source>
        <dbReference type="Pfam" id="PF04052"/>
    </source>
</evidence>
<dbReference type="InterPro" id="IPR007195">
    <property type="entry name" value="TolB_N"/>
</dbReference>
<dbReference type="GO" id="GO:0042597">
    <property type="term" value="C:periplasmic space"/>
    <property type="evidence" value="ECO:0007669"/>
    <property type="project" value="UniProtKB-SubCell"/>
</dbReference>
<dbReference type="Pfam" id="PF07676">
    <property type="entry name" value="PD40"/>
    <property type="match status" value="3"/>
</dbReference>
<dbReference type="KEGG" id="ppru:FDP22_09965"/>
<feature type="signal peptide" evidence="5">
    <location>
        <begin position="1"/>
        <end position="28"/>
    </location>
</feature>
<evidence type="ECO:0000256" key="5">
    <source>
        <dbReference type="HAMAP-Rule" id="MF_00671"/>
    </source>
</evidence>
<evidence type="ECO:0000256" key="2">
    <source>
        <dbReference type="ARBA" id="ARBA00009820"/>
    </source>
</evidence>
<dbReference type="PANTHER" id="PTHR36842:SF1">
    <property type="entry name" value="PROTEIN TOLB"/>
    <property type="match status" value="1"/>
</dbReference>
<keyword evidence="5" id="KW-0131">Cell cycle</keyword>
<comment type="subunit">
    <text evidence="5">The Tol-Pal system is composed of five core proteins: the inner membrane proteins TolA, TolQ and TolR, the periplasmic protein TolB and the outer membrane protein Pal. They form a network linking the inner and outer membranes and the peptidoglycan layer.</text>
</comment>
<dbReference type="EMBL" id="CP040818">
    <property type="protein sequence ID" value="QDL92070.1"/>
    <property type="molecule type" value="Genomic_DNA"/>
</dbReference>
<gene>
    <name evidence="5 8" type="primary">tolB</name>
    <name evidence="8" type="ORF">FDP22_09965</name>
</gene>
<dbReference type="Gene3D" id="2.120.10.30">
    <property type="entry name" value="TolB, C-terminal domain"/>
    <property type="match status" value="1"/>
</dbReference>
<reference evidence="8 9" key="1">
    <citation type="submission" date="2019-06" db="EMBL/GenBank/DDBJ databases">
        <title>Genome sequence of Rhodobacteraceae bacterium D4M1.</title>
        <authorList>
            <person name="Cao J."/>
        </authorList>
    </citation>
    <scope>NUCLEOTIDE SEQUENCE [LARGE SCALE GENOMIC DNA]</scope>
    <source>
        <strain evidence="8 9">D4M1</strain>
    </source>
</reference>
<evidence type="ECO:0000256" key="1">
    <source>
        <dbReference type="ARBA" id="ARBA00004418"/>
    </source>
</evidence>
<dbReference type="HAMAP" id="MF_00671">
    <property type="entry name" value="TolB"/>
    <property type="match status" value="1"/>
</dbReference>
<dbReference type="Pfam" id="PF04052">
    <property type="entry name" value="TolB_N"/>
    <property type="match status" value="1"/>
</dbReference>
<keyword evidence="3 5" id="KW-0732">Signal</keyword>
<feature type="domain" description="TolB N-terminal" evidence="7">
    <location>
        <begin position="35"/>
        <end position="139"/>
    </location>
</feature>
<evidence type="ECO:0000256" key="6">
    <source>
        <dbReference type="SAM" id="MobiDB-lite"/>
    </source>
</evidence>
<keyword evidence="5" id="KW-0132">Cell division</keyword>
<dbReference type="InterPro" id="IPR011042">
    <property type="entry name" value="6-blade_b-propeller_TolB-like"/>
</dbReference>
<name>A0A5B8FXS8_9RHOB</name>
<keyword evidence="4 5" id="KW-0574">Periplasm</keyword>
<organism evidence="8 9">
    <name type="scientific">Paroceanicella profunda</name>
    <dbReference type="NCBI Taxonomy" id="2579971"/>
    <lineage>
        <taxon>Bacteria</taxon>
        <taxon>Pseudomonadati</taxon>
        <taxon>Pseudomonadota</taxon>
        <taxon>Alphaproteobacteria</taxon>
        <taxon>Rhodobacterales</taxon>
        <taxon>Paracoccaceae</taxon>
        <taxon>Paroceanicella</taxon>
    </lineage>
</organism>
<dbReference type="NCBIfam" id="TIGR02800">
    <property type="entry name" value="propeller_TolB"/>
    <property type="match status" value="1"/>
</dbReference>
<evidence type="ECO:0000256" key="4">
    <source>
        <dbReference type="ARBA" id="ARBA00022764"/>
    </source>
</evidence>
<dbReference type="InterPro" id="IPR011659">
    <property type="entry name" value="WD40"/>
</dbReference>
<evidence type="ECO:0000256" key="3">
    <source>
        <dbReference type="ARBA" id="ARBA00022729"/>
    </source>
</evidence>
<evidence type="ECO:0000313" key="9">
    <source>
        <dbReference type="Proteomes" id="UP000305888"/>
    </source>
</evidence>
<comment type="function">
    <text evidence="5">Part of the Tol-Pal system, which plays a role in outer membrane invagination during cell division and is important for maintaining outer membrane integrity.</text>
</comment>
<dbReference type="AlphaFoldDB" id="A0A5B8FXS8"/>
<comment type="similarity">
    <text evidence="2 5">Belongs to the TolB family.</text>
</comment>
<proteinExistence type="inferred from homology"/>
<protein>
    <recommendedName>
        <fullName evidence="5">Tol-Pal system protein TolB</fullName>
    </recommendedName>
</protein>
<evidence type="ECO:0000313" key="8">
    <source>
        <dbReference type="EMBL" id="QDL92070.1"/>
    </source>
</evidence>